<feature type="signal peptide" evidence="2">
    <location>
        <begin position="1"/>
        <end position="22"/>
    </location>
</feature>
<feature type="region of interest" description="Disordered" evidence="1">
    <location>
        <begin position="27"/>
        <end position="93"/>
    </location>
</feature>
<name>A0A6C1AXW3_9RHOO</name>
<dbReference type="AlphaFoldDB" id="A0A6C1AXW3"/>
<evidence type="ECO:0000313" key="4">
    <source>
        <dbReference type="Proteomes" id="UP000501991"/>
    </source>
</evidence>
<accession>A0A6C1AXW3</accession>
<feature type="compositionally biased region" description="Pro residues" evidence="1">
    <location>
        <begin position="76"/>
        <end position="87"/>
    </location>
</feature>
<evidence type="ECO:0000256" key="1">
    <source>
        <dbReference type="SAM" id="MobiDB-lite"/>
    </source>
</evidence>
<evidence type="ECO:0000313" key="3">
    <source>
        <dbReference type="EMBL" id="QID16201.1"/>
    </source>
</evidence>
<keyword evidence="4" id="KW-1185">Reference proteome</keyword>
<dbReference type="KEGG" id="azq:G3580_00310"/>
<proteinExistence type="predicted"/>
<keyword evidence="2" id="KW-0732">Signal</keyword>
<evidence type="ECO:0000256" key="2">
    <source>
        <dbReference type="SAM" id="SignalP"/>
    </source>
</evidence>
<reference evidence="3 4" key="1">
    <citation type="submission" date="2020-02" db="EMBL/GenBank/DDBJ databases">
        <title>Nitrogenibacter mangrovi gen. nov., sp. nov. isolated from mangrove sediment, a denitrifying betaproteobacterium.</title>
        <authorList>
            <person name="Liao H."/>
            <person name="Tian Y."/>
        </authorList>
    </citation>
    <scope>NUCLEOTIDE SEQUENCE [LARGE SCALE GENOMIC DNA]</scope>
    <source>
        <strain evidence="3 4">M9-3-2</strain>
    </source>
</reference>
<gene>
    <name evidence="3" type="ORF">G3580_00310</name>
</gene>
<protein>
    <recommendedName>
        <fullName evidence="5">Secretion system X translation initiation factor</fullName>
    </recommendedName>
</protein>
<organism evidence="3 4">
    <name type="scientific">Nitrogeniibacter mangrovi</name>
    <dbReference type="NCBI Taxonomy" id="2016596"/>
    <lineage>
        <taxon>Bacteria</taxon>
        <taxon>Pseudomonadati</taxon>
        <taxon>Pseudomonadota</taxon>
        <taxon>Betaproteobacteria</taxon>
        <taxon>Rhodocyclales</taxon>
        <taxon>Zoogloeaceae</taxon>
        <taxon>Nitrogeniibacter</taxon>
    </lineage>
</organism>
<dbReference type="EMBL" id="CP048836">
    <property type="protein sequence ID" value="QID16201.1"/>
    <property type="molecule type" value="Genomic_DNA"/>
</dbReference>
<sequence length="174" mass="18051">MKRRQLILVASLGATLAASWWASGLESGADGAEPAPVAQARSAPHRPARRAPAAPPSLAGLDGARAGFGEAAPPVFGLPPPPPPPPSAAALAAMRPAPAPRPVAPALPYTYIGSLQEAGGERVIFLLDGERLVTARVGEVLDERYRINAADETAVTLTYLPLKQTQRLSLADRS</sequence>
<dbReference type="RefSeq" id="WP_173763367.1">
    <property type="nucleotide sequence ID" value="NZ_CP048836.1"/>
</dbReference>
<feature type="chain" id="PRO_5025400519" description="Secretion system X translation initiation factor" evidence="2">
    <location>
        <begin position="23"/>
        <end position="174"/>
    </location>
</feature>
<dbReference type="Proteomes" id="UP000501991">
    <property type="component" value="Chromosome"/>
</dbReference>
<evidence type="ECO:0008006" key="5">
    <source>
        <dbReference type="Google" id="ProtNLM"/>
    </source>
</evidence>